<evidence type="ECO:0000313" key="2">
    <source>
        <dbReference type="EMBL" id="MPC50327.1"/>
    </source>
</evidence>
<evidence type="ECO:0000313" key="3">
    <source>
        <dbReference type="Proteomes" id="UP000324222"/>
    </source>
</evidence>
<sequence length="44" mass="4989">MKVTTSRRSMTETLIRFNAPRLASPRLEPPCHAFAQDTEAEGDR</sequence>
<keyword evidence="3" id="KW-1185">Reference proteome</keyword>
<feature type="region of interest" description="Disordered" evidence="1">
    <location>
        <begin position="24"/>
        <end position="44"/>
    </location>
</feature>
<name>A0A5B7FY29_PORTR</name>
<dbReference type="Proteomes" id="UP000324222">
    <property type="component" value="Unassembled WGS sequence"/>
</dbReference>
<protein>
    <submittedName>
        <fullName evidence="2">Uncharacterized protein</fullName>
    </submittedName>
</protein>
<dbReference type="AlphaFoldDB" id="A0A5B7FY29"/>
<comment type="caution">
    <text evidence="2">The sequence shown here is derived from an EMBL/GenBank/DDBJ whole genome shotgun (WGS) entry which is preliminary data.</text>
</comment>
<dbReference type="EMBL" id="VSRR010009434">
    <property type="protein sequence ID" value="MPC50327.1"/>
    <property type="molecule type" value="Genomic_DNA"/>
</dbReference>
<proteinExistence type="predicted"/>
<gene>
    <name evidence="2" type="ORF">E2C01_044153</name>
</gene>
<evidence type="ECO:0000256" key="1">
    <source>
        <dbReference type="SAM" id="MobiDB-lite"/>
    </source>
</evidence>
<accession>A0A5B7FY29</accession>
<organism evidence="2 3">
    <name type="scientific">Portunus trituberculatus</name>
    <name type="common">Swimming crab</name>
    <name type="synonym">Neptunus trituberculatus</name>
    <dbReference type="NCBI Taxonomy" id="210409"/>
    <lineage>
        <taxon>Eukaryota</taxon>
        <taxon>Metazoa</taxon>
        <taxon>Ecdysozoa</taxon>
        <taxon>Arthropoda</taxon>
        <taxon>Crustacea</taxon>
        <taxon>Multicrustacea</taxon>
        <taxon>Malacostraca</taxon>
        <taxon>Eumalacostraca</taxon>
        <taxon>Eucarida</taxon>
        <taxon>Decapoda</taxon>
        <taxon>Pleocyemata</taxon>
        <taxon>Brachyura</taxon>
        <taxon>Eubrachyura</taxon>
        <taxon>Portunoidea</taxon>
        <taxon>Portunidae</taxon>
        <taxon>Portuninae</taxon>
        <taxon>Portunus</taxon>
    </lineage>
</organism>
<reference evidence="2 3" key="1">
    <citation type="submission" date="2019-05" db="EMBL/GenBank/DDBJ databases">
        <title>Another draft genome of Portunus trituberculatus and its Hox gene families provides insights of decapod evolution.</title>
        <authorList>
            <person name="Jeong J.-H."/>
            <person name="Song I."/>
            <person name="Kim S."/>
            <person name="Choi T."/>
            <person name="Kim D."/>
            <person name="Ryu S."/>
            <person name="Kim W."/>
        </authorList>
    </citation>
    <scope>NUCLEOTIDE SEQUENCE [LARGE SCALE GENOMIC DNA]</scope>
    <source>
        <tissue evidence="2">Muscle</tissue>
    </source>
</reference>